<evidence type="ECO:0000313" key="1">
    <source>
        <dbReference type="EMBL" id="CAK8695419.1"/>
    </source>
</evidence>
<accession>A0ABP0GX72</accession>
<proteinExistence type="predicted"/>
<keyword evidence="2" id="KW-1185">Reference proteome</keyword>
<evidence type="ECO:0000313" key="2">
    <source>
        <dbReference type="Proteomes" id="UP001642483"/>
    </source>
</evidence>
<reference evidence="1 2" key="1">
    <citation type="submission" date="2024-02" db="EMBL/GenBank/DDBJ databases">
        <authorList>
            <person name="Daric V."/>
            <person name="Darras S."/>
        </authorList>
    </citation>
    <scope>NUCLEOTIDE SEQUENCE [LARGE SCALE GENOMIC DNA]</scope>
</reference>
<dbReference type="EMBL" id="CAWYQH010000152">
    <property type="protein sequence ID" value="CAK8695419.1"/>
    <property type="molecule type" value="Genomic_DNA"/>
</dbReference>
<sequence length="103" mass="11670">MKTACVKVVQNNVGEMIRFLAAFPIGVTLLKRSRCCYHFERTRGRSINWFNYLEPSFNCRAMVVTLITNLWKLLDGCFVVIASVCAPSGNLFLPDVRIQLLGI</sequence>
<comment type="caution">
    <text evidence="1">The sequence shown here is derived from an EMBL/GenBank/DDBJ whole genome shotgun (WGS) entry which is preliminary data.</text>
</comment>
<name>A0ABP0GX72_CLALP</name>
<protein>
    <submittedName>
        <fullName evidence="1">Uncharacterized protein</fullName>
    </submittedName>
</protein>
<dbReference type="Proteomes" id="UP001642483">
    <property type="component" value="Unassembled WGS sequence"/>
</dbReference>
<gene>
    <name evidence="1" type="ORF">CVLEPA_LOCUS28697</name>
</gene>
<organism evidence="1 2">
    <name type="scientific">Clavelina lepadiformis</name>
    <name type="common">Light-bulb sea squirt</name>
    <name type="synonym">Ascidia lepadiformis</name>
    <dbReference type="NCBI Taxonomy" id="159417"/>
    <lineage>
        <taxon>Eukaryota</taxon>
        <taxon>Metazoa</taxon>
        <taxon>Chordata</taxon>
        <taxon>Tunicata</taxon>
        <taxon>Ascidiacea</taxon>
        <taxon>Aplousobranchia</taxon>
        <taxon>Clavelinidae</taxon>
        <taxon>Clavelina</taxon>
    </lineage>
</organism>